<keyword evidence="2" id="KW-1185">Reference proteome</keyword>
<proteinExistence type="predicted"/>
<dbReference type="AlphaFoldDB" id="S8EK16"/>
<gene>
    <name evidence="1" type="ORF">FOMPIDRAFT_1013945</name>
</gene>
<dbReference type="HOGENOM" id="CLU_063492_0_0_1"/>
<accession>S8EK16</accession>
<dbReference type="Proteomes" id="UP000015241">
    <property type="component" value="Unassembled WGS sequence"/>
</dbReference>
<name>S8EK16_FOMSC</name>
<organism evidence="1 2">
    <name type="scientific">Fomitopsis schrenkii</name>
    <name type="common">Brown rot fungus</name>
    <dbReference type="NCBI Taxonomy" id="2126942"/>
    <lineage>
        <taxon>Eukaryota</taxon>
        <taxon>Fungi</taxon>
        <taxon>Dikarya</taxon>
        <taxon>Basidiomycota</taxon>
        <taxon>Agaricomycotina</taxon>
        <taxon>Agaricomycetes</taxon>
        <taxon>Polyporales</taxon>
        <taxon>Fomitopsis</taxon>
    </lineage>
</organism>
<dbReference type="InParanoid" id="S8EK16"/>
<dbReference type="EMBL" id="KE504126">
    <property type="protein sequence ID" value="EPT04588.1"/>
    <property type="molecule type" value="Genomic_DNA"/>
</dbReference>
<reference evidence="1 2" key="1">
    <citation type="journal article" date="2012" name="Science">
        <title>The Paleozoic origin of enzymatic lignin decomposition reconstructed from 31 fungal genomes.</title>
        <authorList>
            <person name="Floudas D."/>
            <person name="Binder M."/>
            <person name="Riley R."/>
            <person name="Barry K."/>
            <person name="Blanchette R.A."/>
            <person name="Henrissat B."/>
            <person name="Martinez A.T."/>
            <person name="Otillar R."/>
            <person name="Spatafora J.W."/>
            <person name="Yadav J.S."/>
            <person name="Aerts A."/>
            <person name="Benoit I."/>
            <person name="Boyd A."/>
            <person name="Carlson A."/>
            <person name="Copeland A."/>
            <person name="Coutinho P.M."/>
            <person name="de Vries R.P."/>
            <person name="Ferreira P."/>
            <person name="Findley K."/>
            <person name="Foster B."/>
            <person name="Gaskell J."/>
            <person name="Glotzer D."/>
            <person name="Gorecki P."/>
            <person name="Heitman J."/>
            <person name="Hesse C."/>
            <person name="Hori C."/>
            <person name="Igarashi K."/>
            <person name="Jurgens J.A."/>
            <person name="Kallen N."/>
            <person name="Kersten P."/>
            <person name="Kohler A."/>
            <person name="Kuees U."/>
            <person name="Kumar T.K.A."/>
            <person name="Kuo A."/>
            <person name="LaButti K."/>
            <person name="Larrondo L.F."/>
            <person name="Lindquist E."/>
            <person name="Ling A."/>
            <person name="Lombard V."/>
            <person name="Lucas S."/>
            <person name="Lundell T."/>
            <person name="Martin R."/>
            <person name="McLaughlin D.J."/>
            <person name="Morgenstern I."/>
            <person name="Morin E."/>
            <person name="Murat C."/>
            <person name="Nagy L.G."/>
            <person name="Nolan M."/>
            <person name="Ohm R.A."/>
            <person name="Patyshakuliyeva A."/>
            <person name="Rokas A."/>
            <person name="Ruiz-Duenas F.J."/>
            <person name="Sabat G."/>
            <person name="Salamov A."/>
            <person name="Samejima M."/>
            <person name="Schmutz J."/>
            <person name="Slot J.C."/>
            <person name="St John F."/>
            <person name="Stenlid J."/>
            <person name="Sun H."/>
            <person name="Sun S."/>
            <person name="Syed K."/>
            <person name="Tsang A."/>
            <person name="Wiebenga A."/>
            <person name="Young D."/>
            <person name="Pisabarro A."/>
            <person name="Eastwood D.C."/>
            <person name="Martin F."/>
            <person name="Cullen D."/>
            <person name="Grigoriev I.V."/>
            <person name="Hibbett D.S."/>
        </authorList>
    </citation>
    <scope>NUCLEOTIDE SEQUENCE</scope>
    <source>
        <strain evidence="2">FP-58527</strain>
    </source>
</reference>
<evidence type="ECO:0000313" key="2">
    <source>
        <dbReference type="Proteomes" id="UP000015241"/>
    </source>
</evidence>
<protein>
    <submittedName>
        <fullName evidence="1">Uncharacterized protein</fullName>
    </submittedName>
</protein>
<evidence type="ECO:0000313" key="1">
    <source>
        <dbReference type="EMBL" id="EPT04588.1"/>
    </source>
</evidence>
<dbReference type="OrthoDB" id="2803965at2759"/>
<sequence length="255" mass="29186">MLIAPFLLKGAVALKTLFLLNTSPTSWYPRKANRGLFGPTAMYVLGSAISEYFSLDTVESPRLDISLDGVQFLMDPAPQILLLDAAPEVLLLDAAPVIILEVPTLDWSVPETPTLFVPKAPEVPSDVITYDFYFNIIDFAPPDSVFWVERRKDKPFVPVIPDVEAPPVWQYEFPELTFERLCLKKGSPPRSLGQGRIDVVFGLRGFALLWILWDICSWFVDYPRCLLEAWKFYRERRRPRPTPLVINDYDFGDWD</sequence>